<evidence type="ECO:0000259" key="1">
    <source>
        <dbReference type="Pfam" id="PF16977"/>
    </source>
</evidence>
<dbReference type="EMBL" id="MU825884">
    <property type="protein sequence ID" value="KAJ7384852.1"/>
    <property type="molecule type" value="Genomic_DNA"/>
</dbReference>
<name>A0A9X0D2J1_9CNID</name>
<dbReference type="PANTHER" id="PTHR19324:SF33">
    <property type="entry name" value="MUCIN-5AC"/>
    <property type="match status" value="1"/>
</dbReference>
<comment type="caution">
    <text evidence="2">The sequence shown here is derived from an EMBL/GenBank/DDBJ whole genome shotgun (WGS) entry which is preliminary data.</text>
</comment>
<evidence type="ECO:0000313" key="3">
    <source>
        <dbReference type="Proteomes" id="UP001163046"/>
    </source>
</evidence>
<organism evidence="2 3">
    <name type="scientific">Desmophyllum pertusum</name>
    <dbReference type="NCBI Taxonomy" id="174260"/>
    <lineage>
        <taxon>Eukaryota</taxon>
        <taxon>Metazoa</taxon>
        <taxon>Cnidaria</taxon>
        <taxon>Anthozoa</taxon>
        <taxon>Hexacorallia</taxon>
        <taxon>Scleractinia</taxon>
        <taxon>Caryophylliina</taxon>
        <taxon>Caryophylliidae</taxon>
        <taxon>Desmophyllum</taxon>
    </lineage>
</organism>
<feature type="domain" description="Apextrin C-terminal" evidence="1">
    <location>
        <begin position="118"/>
        <end position="324"/>
    </location>
</feature>
<sequence>MENIGATAKVEGGYMGFSASLSASFDKFKKSKTDNTTFSENKVEFSSGGPDMPEPIRLGLMPIYNAINTLFFRKLDRRYQCGELAKRRNNVKTILKKYPRIKNVKKPEDPETRIPITWPLGTYGLPMPKSGCPHQTFWHEGTRLHDTENSGVPRNAWSDPYDLAGIIAKNDMEQKFCMKTKDRTSEYNLPWPTGQYCIFKKGNCPEGLETGSIKWDDEDDNNHDSLTGSLPDGEYTHDTKIYFCCRTDGHATNAIVLPTDSPFVLFKSNTHQCQYVKEMKVTSEYFYWDNEDDQHPNTDIRGQAPYAKEEGLNDADIRLDYCYYVKAED</sequence>
<dbReference type="InterPro" id="IPR031569">
    <property type="entry name" value="ApeC"/>
</dbReference>
<dbReference type="Pfam" id="PF16977">
    <property type="entry name" value="ApeC"/>
    <property type="match status" value="1"/>
</dbReference>
<reference evidence="2" key="1">
    <citation type="submission" date="2023-01" db="EMBL/GenBank/DDBJ databases">
        <title>Genome assembly of the deep-sea coral Lophelia pertusa.</title>
        <authorList>
            <person name="Herrera S."/>
            <person name="Cordes E."/>
        </authorList>
    </citation>
    <scope>NUCLEOTIDE SEQUENCE</scope>
    <source>
        <strain evidence="2">USNM1676648</strain>
        <tissue evidence="2">Polyp</tissue>
    </source>
</reference>
<dbReference type="PANTHER" id="PTHR19324">
    <property type="entry name" value="PERFORIN-LIKE PROTEIN 1"/>
    <property type="match status" value="1"/>
</dbReference>
<accession>A0A9X0D2J1</accession>
<dbReference type="OrthoDB" id="5954510at2759"/>
<dbReference type="AlphaFoldDB" id="A0A9X0D2J1"/>
<evidence type="ECO:0000313" key="2">
    <source>
        <dbReference type="EMBL" id="KAJ7384852.1"/>
    </source>
</evidence>
<dbReference type="Proteomes" id="UP001163046">
    <property type="component" value="Unassembled WGS sequence"/>
</dbReference>
<protein>
    <recommendedName>
        <fullName evidence="1">Apextrin C-terminal domain-containing protein</fullName>
    </recommendedName>
</protein>
<keyword evidence="3" id="KW-1185">Reference proteome</keyword>
<proteinExistence type="predicted"/>
<gene>
    <name evidence="2" type="ORF">OS493_019529</name>
</gene>